<comment type="caution">
    <text evidence="6">The sequence shown here is derived from an EMBL/GenBank/DDBJ whole genome shotgun (WGS) entry which is preliminary data.</text>
</comment>
<name>A0ABW8ARK1_9ACTN</name>
<dbReference type="PANTHER" id="PTHR21496:SF23">
    <property type="entry name" value="3-PHENYLPROPIONATE_CINNAMIC ACID DIOXYGENASE FERREDOXIN SUBUNIT"/>
    <property type="match status" value="1"/>
</dbReference>
<reference evidence="6 7" key="1">
    <citation type="submission" date="2024-10" db="EMBL/GenBank/DDBJ databases">
        <title>The Natural Products Discovery Center: Release of the First 8490 Sequenced Strains for Exploring Actinobacteria Biosynthetic Diversity.</title>
        <authorList>
            <person name="Kalkreuter E."/>
            <person name="Kautsar S.A."/>
            <person name="Yang D."/>
            <person name="Bader C.D."/>
            <person name="Teijaro C.N."/>
            <person name="Fluegel L."/>
            <person name="Davis C.M."/>
            <person name="Simpson J.R."/>
            <person name="Lauterbach L."/>
            <person name="Steele A.D."/>
            <person name="Gui C."/>
            <person name="Meng S."/>
            <person name="Li G."/>
            <person name="Viehrig K."/>
            <person name="Ye F."/>
            <person name="Su P."/>
            <person name="Kiefer A.F."/>
            <person name="Nichols A."/>
            <person name="Cepeda A.J."/>
            <person name="Yan W."/>
            <person name="Fan B."/>
            <person name="Jiang Y."/>
            <person name="Adhikari A."/>
            <person name="Zheng C.-J."/>
            <person name="Schuster L."/>
            <person name="Cowan T.M."/>
            <person name="Smanski M.J."/>
            <person name="Chevrette M.G."/>
            <person name="De Carvalho L.P.S."/>
            <person name="Shen B."/>
        </authorList>
    </citation>
    <scope>NUCLEOTIDE SEQUENCE [LARGE SCALE GENOMIC DNA]</scope>
    <source>
        <strain evidence="6 7">NPDC049639</strain>
    </source>
</reference>
<evidence type="ECO:0000256" key="3">
    <source>
        <dbReference type="ARBA" id="ARBA00023004"/>
    </source>
</evidence>
<dbReference type="Pfam" id="PF00355">
    <property type="entry name" value="Rieske"/>
    <property type="match status" value="1"/>
</dbReference>
<dbReference type="Gene3D" id="2.102.10.10">
    <property type="entry name" value="Rieske [2Fe-2S] iron-sulphur domain"/>
    <property type="match status" value="1"/>
</dbReference>
<sequence>MSDFERACSVGDVPEPGSAHQVFVGGEMLAIVKDSEGTIHAIEDTCTHAMISLSEGDVDGCTIECWLHGSRFDLRTGEPTGLPAITPVEVYPVKIEGDDVLVDTSRTIGEENAAKLAAKE</sequence>
<organism evidence="6 7">
    <name type="scientific">Spongisporangium articulatum</name>
    <dbReference type="NCBI Taxonomy" id="3362603"/>
    <lineage>
        <taxon>Bacteria</taxon>
        <taxon>Bacillati</taxon>
        <taxon>Actinomycetota</taxon>
        <taxon>Actinomycetes</taxon>
        <taxon>Kineosporiales</taxon>
        <taxon>Kineosporiaceae</taxon>
        <taxon>Spongisporangium</taxon>
    </lineage>
</organism>
<accession>A0ABW8ARK1</accession>
<keyword evidence="3" id="KW-0408">Iron</keyword>
<dbReference type="Proteomes" id="UP001612915">
    <property type="component" value="Unassembled WGS sequence"/>
</dbReference>
<keyword evidence="1" id="KW-0001">2Fe-2S</keyword>
<evidence type="ECO:0000256" key="1">
    <source>
        <dbReference type="ARBA" id="ARBA00022714"/>
    </source>
</evidence>
<dbReference type="InterPro" id="IPR017941">
    <property type="entry name" value="Rieske_2Fe-2S"/>
</dbReference>
<evidence type="ECO:0000259" key="5">
    <source>
        <dbReference type="PROSITE" id="PS51296"/>
    </source>
</evidence>
<dbReference type="RefSeq" id="WP_398283278.1">
    <property type="nucleotide sequence ID" value="NZ_JBITLV010000006.1"/>
</dbReference>
<gene>
    <name evidence="6" type="ORF">ACIB24_18250</name>
</gene>
<keyword evidence="2" id="KW-0479">Metal-binding</keyword>
<evidence type="ECO:0000313" key="7">
    <source>
        <dbReference type="Proteomes" id="UP001612915"/>
    </source>
</evidence>
<dbReference type="CDD" id="cd03528">
    <property type="entry name" value="Rieske_RO_ferredoxin"/>
    <property type="match status" value="1"/>
</dbReference>
<keyword evidence="4" id="KW-0411">Iron-sulfur</keyword>
<dbReference type="InterPro" id="IPR036922">
    <property type="entry name" value="Rieske_2Fe-2S_sf"/>
</dbReference>
<proteinExistence type="predicted"/>
<dbReference type="PANTHER" id="PTHR21496">
    <property type="entry name" value="FERREDOXIN-RELATED"/>
    <property type="match status" value="1"/>
</dbReference>
<evidence type="ECO:0000256" key="2">
    <source>
        <dbReference type="ARBA" id="ARBA00022723"/>
    </source>
</evidence>
<protein>
    <submittedName>
        <fullName evidence="6">Non-heme iron oxygenase ferredoxin subunit</fullName>
    </submittedName>
</protein>
<keyword evidence="7" id="KW-1185">Reference proteome</keyword>
<dbReference type="PROSITE" id="PS51296">
    <property type="entry name" value="RIESKE"/>
    <property type="match status" value="1"/>
</dbReference>
<dbReference type="EMBL" id="JBITLV010000006">
    <property type="protein sequence ID" value="MFI7589009.1"/>
    <property type="molecule type" value="Genomic_DNA"/>
</dbReference>
<dbReference type="SUPFAM" id="SSF50022">
    <property type="entry name" value="ISP domain"/>
    <property type="match status" value="1"/>
</dbReference>
<evidence type="ECO:0000313" key="6">
    <source>
        <dbReference type="EMBL" id="MFI7589009.1"/>
    </source>
</evidence>
<evidence type="ECO:0000256" key="4">
    <source>
        <dbReference type="ARBA" id="ARBA00023014"/>
    </source>
</evidence>
<feature type="domain" description="Rieske" evidence="5">
    <location>
        <begin position="5"/>
        <end position="102"/>
    </location>
</feature>